<dbReference type="NCBIfam" id="TIGR00168">
    <property type="entry name" value="infC"/>
    <property type="match status" value="1"/>
</dbReference>
<dbReference type="AlphaFoldDB" id="E1X313"/>
<dbReference type="InterPro" id="IPR019815">
    <property type="entry name" value="Translation_initiation_fac_3_C"/>
</dbReference>
<evidence type="ECO:0000259" key="7">
    <source>
        <dbReference type="Pfam" id="PF00707"/>
    </source>
</evidence>
<dbReference type="GO" id="GO:0003743">
    <property type="term" value="F:translation initiation factor activity"/>
    <property type="evidence" value="ECO:0007669"/>
    <property type="project" value="UniProtKB-UniRule"/>
</dbReference>
<dbReference type="HAMAP" id="MF_00080">
    <property type="entry name" value="IF_3"/>
    <property type="match status" value="1"/>
</dbReference>
<sequence>MKDKHRGGRGKNLGPRINDQIRISECRLIGDDGTAYGVVSLDKARDIASDLGLDLVEVSPTAKPPVVKVIDYGKFKYDQQKKANEAKKKQAQVSLKEIQFRPNIEAHDLETKLKRAEKFLGQGDKIKMVMQFRGREMAYKDLGLSKFKDILATVEEMGSQVESEPKMMGNRIITIVAPTKKALQKSAATKSTEEAAES</sequence>
<evidence type="ECO:0000259" key="8">
    <source>
        <dbReference type="Pfam" id="PF05198"/>
    </source>
</evidence>
<comment type="function">
    <text evidence="4 6">IF-3 binds to the 30S ribosomal subunit and shifts the equilibrium between 70S ribosomes and their 50S and 30S subunits in favor of the free subunits, thus enhancing the availability of 30S subunits on which protein synthesis initiation begins.</text>
</comment>
<dbReference type="InterPro" id="IPR036787">
    <property type="entry name" value="T_IF-3_N_sf"/>
</dbReference>
<name>E1X313_HALMS</name>
<feature type="domain" description="Translation initiation factor 3 C-terminal" evidence="7">
    <location>
        <begin position="93"/>
        <end position="178"/>
    </location>
</feature>
<dbReference type="eggNOG" id="COG0290">
    <property type="taxonomic scope" value="Bacteria"/>
</dbReference>
<dbReference type="PROSITE" id="PS00938">
    <property type="entry name" value="IF3"/>
    <property type="match status" value="1"/>
</dbReference>
<dbReference type="KEGG" id="bmx:BMS_2031"/>
<dbReference type="GO" id="GO:0005829">
    <property type="term" value="C:cytosol"/>
    <property type="evidence" value="ECO:0007669"/>
    <property type="project" value="TreeGrafter"/>
</dbReference>
<dbReference type="FunFam" id="3.30.110.10:FF:000001">
    <property type="entry name" value="Translation initiation factor IF-3"/>
    <property type="match status" value="1"/>
</dbReference>
<evidence type="ECO:0000256" key="3">
    <source>
        <dbReference type="ARBA" id="ARBA00022917"/>
    </source>
</evidence>
<proteinExistence type="inferred from homology"/>
<evidence type="ECO:0000256" key="1">
    <source>
        <dbReference type="ARBA" id="ARBA00005439"/>
    </source>
</evidence>
<dbReference type="HOGENOM" id="CLU_054919_3_2_7"/>
<evidence type="ECO:0000256" key="6">
    <source>
        <dbReference type="RuleBase" id="RU000646"/>
    </source>
</evidence>
<dbReference type="RefSeq" id="WP_014244621.1">
    <property type="nucleotide sequence ID" value="NC_016620.1"/>
</dbReference>
<dbReference type="PANTHER" id="PTHR10938">
    <property type="entry name" value="TRANSLATION INITIATION FACTOR IF-3"/>
    <property type="match status" value="1"/>
</dbReference>
<dbReference type="Gene3D" id="3.30.110.10">
    <property type="entry name" value="Translation initiation factor 3 (IF-3), C-terminal domain"/>
    <property type="match status" value="1"/>
</dbReference>
<dbReference type="PANTHER" id="PTHR10938:SF0">
    <property type="entry name" value="TRANSLATION INITIATION FACTOR IF-3, MITOCHONDRIAL"/>
    <property type="match status" value="1"/>
</dbReference>
<dbReference type="SUPFAM" id="SSF55200">
    <property type="entry name" value="Translation initiation factor IF3, C-terminal domain"/>
    <property type="match status" value="1"/>
</dbReference>
<comment type="similarity">
    <text evidence="1 4 6">Belongs to the IF-3 family.</text>
</comment>
<dbReference type="FunFam" id="3.10.20.80:FF:000001">
    <property type="entry name" value="Translation initiation factor IF-3"/>
    <property type="match status" value="1"/>
</dbReference>
<keyword evidence="4" id="KW-0963">Cytoplasm</keyword>
<evidence type="ECO:0000256" key="5">
    <source>
        <dbReference type="NCBIfam" id="TIGR00168"/>
    </source>
</evidence>
<dbReference type="InterPro" id="IPR019814">
    <property type="entry name" value="Translation_initiation_fac_3_N"/>
</dbReference>
<gene>
    <name evidence="4 9" type="primary">infC</name>
    <name evidence="9" type="ordered locus">BMS_2031</name>
</gene>
<reference evidence="10" key="1">
    <citation type="journal article" date="2013" name="ISME J.">
        <title>A small predatory core genome in the divergent marine Bacteriovorax marinus SJ and the terrestrial Bdellovibrio bacteriovorus.</title>
        <authorList>
            <person name="Crossman L.C."/>
            <person name="Chen H."/>
            <person name="Cerdeno-Tarraga A.M."/>
            <person name="Brooks K."/>
            <person name="Quail M.A."/>
            <person name="Pineiro S.A."/>
            <person name="Hobley L."/>
            <person name="Sockett R.E."/>
            <person name="Bentley S.D."/>
            <person name="Parkhill J."/>
            <person name="Williams H.N."/>
            <person name="Stine O.C."/>
        </authorList>
    </citation>
    <scope>NUCLEOTIDE SEQUENCE [LARGE SCALE GENOMIC DNA]</scope>
    <source>
        <strain evidence="10">ATCC BAA-682 / DSM 15412 / SJ</strain>
    </source>
</reference>
<dbReference type="Proteomes" id="UP000008963">
    <property type="component" value="Chromosome"/>
</dbReference>
<dbReference type="InterPro" id="IPR036788">
    <property type="entry name" value="T_IF-3_C_sf"/>
</dbReference>
<evidence type="ECO:0000256" key="2">
    <source>
        <dbReference type="ARBA" id="ARBA00022540"/>
    </source>
</evidence>
<dbReference type="SUPFAM" id="SSF54364">
    <property type="entry name" value="Translation initiation factor IF3, N-terminal domain"/>
    <property type="match status" value="1"/>
</dbReference>
<feature type="domain" description="Translation initiation factor 3 N-terminal" evidence="8">
    <location>
        <begin position="17"/>
        <end position="86"/>
    </location>
</feature>
<evidence type="ECO:0000313" key="10">
    <source>
        <dbReference type="Proteomes" id="UP000008963"/>
    </source>
</evidence>
<dbReference type="Pfam" id="PF00707">
    <property type="entry name" value="IF3_C"/>
    <property type="match status" value="1"/>
</dbReference>
<evidence type="ECO:0000256" key="4">
    <source>
        <dbReference type="HAMAP-Rule" id="MF_00080"/>
    </source>
</evidence>
<protein>
    <recommendedName>
        <fullName evidence="4 5">Translation initiation factor IF-3</fullName>
    </recommendedName>
</protein>
<organism evidence="9 10">
    <name type="scientific">Halobacteriovorax marinus (strain ATCC BAA-682 / DSM 15412 / SJ)</name>
    <name type="common">Bacteriovorax marinus</name>
    <dbReference type="NCBI Taxonomy" id="862908"/>
    <lineage>
        <taxon>Bacteria</taxon>
        <taxon>Pseudomonadati</taxon>
        <taxon>Bdellovibrionota</taxon>
        <taxon>Bacteriovoracia</taxon>
        <taxon>Bacteriovoracales</taxon>
        <taxon>Halobacteriovoraceae</taxon>
        <taxon>Halobacteriovorax</taxon>
    </lineage>
</organism>
<dbReference type="Pfam" id="PF05198">
    <property type="entry name" value="IF3_N"/>
    <property type="match status" value="1"/>
</dbReference>
<dbReference type="GO" id="GO:0043022">
    <property type="term" value="F:ribosome binding"/>
    <property type="evidence" value="ECO:0007669"/>
    <property type="project" value="UniProtKB-ARBA"/>
</dbReference>
<dbReference type="GO" id="GO:0016020">
    <property type="term" value="C:membrane"/>
    <property type="evidence" value="ECO:0007669"/>
    <property type="project" value="TreeGrafter"/>
</dbReference>
<keyword evidence="10" id="KW-1185">Reference proteome</keyword>
<dbReference type="InterPro" id="IPR019813">
    <property type="entry name" value="Translation_initiation_fac3_CS"/>
</dbReference>
<keyword evidence="3 4" id="KW-0648">Protein biosynthesis</keyword>
<dbReference type="InterPro" id="IPR001288">
    <property type="entry name" value="Translation_initiation_fac_3"/>
</dbReference>
<keyword evidence="2 4" id="KW-0396">Initiation factor</keyword>
<comment type="subcellular location">
    <subcellularLocation>
        <location evidence="4 6">Cytoplasm</location>
    </subcellularLocation>
</comment>
<dbReference type="PATRIC" id="fig|862908.3.peg.1930"/>
<evidence type="ECO:0000313" key="9">
    <source>
        <dbReference type="EMBL" id="CBW26843.1"/>
    </source>
</evidence>
<accession>E1X313</accession>
<dbReference type="EMBL" id="FQ312005">
    <property type="protein sequence ID" value="CBW26843.1"/>
    <property type="molecule type" value="Genomic_DNA"/>
</dbReference>
<dbReference type="STRING" id="862908.BMS_2031"/>
<dbReference type="GO" id="GO:0032790">
    <property type="term" value="P:ribosome disassembly"/>
    <property type="evidence" value="ECO:0007669"/>
    <property type="project" value="TreeGrafter"/>
</dbReference>
<comment type="subunit">
    <text evidence="4 6">Monomer.</text>
</comment>
<dbReference type="Gene3D" id="3.10.20.80">
    <property type="entry name" value="Translation initiation factor 3 (IF-3), N-terminal domain"/>
    <property type="match status" value="1"/>
</dbReference>